<evidence type="ECO:0000256" key="1">
    <source>
        <dbReference type="SAM" id="MobiDB-lite"/>
    </source>
</evidence>
<dbReference type="Proteomes" id="UP000184267">
    <property type="component" value="Unassembled WGS sequence"/>
</dbReference>
<evidence type="ECO:0000313" key="3">
    <source>
        <dbReference type="Proteomes" id="UP000184267"/>
    </source>
</evidence>
<feature type="compositionally biased region" description="Basic and acidic residues" evidence="1">
    <location>
        <begin position="573"/>
        <end position="599"/>
    </location>
</feature>
<organism evidence="2 3">
    <name type="scientific">Trametes pubescens</name>
    <name type="common">White-rot fungus</name>
    <dbReference type="NCBI Taxonomy" id="154538"/>
    <lineage>
        <taxon>Eukaryota</taxon>
        <taxon>Fungi</taxon>
        <taxon>Dikarya</taxon>
        <taxon>Basidiomycota</taxon>
        <taxon>Agaricomycotina</taxon>
        <taxon>Agaricomycetes</taxon>
        <taxon>Polyporales</taxon>
        <taxon>Polyporaceae</taxon>
        <taxon>Trametes</taxon>
    </lineage>
</organism>
<feature type="region of interest" description="Disordered" evidence="1">
    <location>
        <begin position="573"/>
        <end position="614"/>
    </location>
</feature>
<dbReference type="EMBL" id="MNAD01000991">
    <property type="protein sequence ID" value="OJT08963.1"/>
    <property type="molecule type" value="Genomic_DNA"/>
</dbReference>
<feature type="compositionally biased region" description="Basic residues" evidence="1">
    <location>
        <begin position="600"/>
        <end position="614"/>
    </location>
</feature>
<reference evidence="2 3" key="1">
    <citation type="submission" date="2016-10" db="EMBL/GenBank/DDBJ databases">
        <title>Genome sequence of the basidiomycete white-rot fungus Trametes pubescens.</title>
        <authorList>
            <person name="Makela M.R."/>
            <person name="Granchi Z."/>
            <person name="Peng M."/>
            <person name="De Vries R.P."/>
            <person name="Grigoriev I."/>
            <person name="Riley R."/>
            <person name="Hilden K."/>
        </authorList>
    </citation>
    <scope>NUCLEOTIDE SEQUENCE [LARGE SCALE GENOMIC DNA]</scope>
    <source>
        <strain evidence="2 3">FBCC735</strain>
    </source>
</reference>
<sequence length="614" mass="68097">MARNCRQQLEMCIIEVPGQPLVANPIVVKLLGEEGVQALNIFSAGQRAVAAAENNFLPLQTMALQQHPEAVERARAKPPASAYLHPQAAYESLAPPAPAANTPKKGLAMKMRANATNLGVMQPASEHAWPEQQTQSAWQQVRQDMQAPVASSSRMRMTAYPPPMSAPKPYHPVARDLVHQFRQQTNFGAAARPSEDAPYVRTRNLRQPPRGTELPMWNPSGVSTASVAGPSTSTRISSPYPTHGQAPPKLAAKWPMNTDWSKVPRLPPAPMKQDSVLGSSVAQLWNDRRAHFAALGMPPNPQGGYPEIHLRGPDDKLRNIHKNTVANWRQKPERVALEPFGQDYISDARATETHGLLDKTLKAAFGIGTFGIIPPTRSQNGVQRWESATAWMSHSWPPVVAKLLVAQRIWIFRDISFVATDDAPAPPRLLLPLAGLTCWEEEAVRELVIEEFTRDKVYEDLKVLVKANQDYASIEDKNEATCKVIDSLEVVVRDVITKSKSTKAAYLYMDPPTKSSKFWEDWRDGLKASPFSGETVRATVSRRQTRCEMCHGADHQTDQCLFPHVTGWRTVIEKRGGYKGNGGRDDESGDDNGERERGNGKRRAAPTRTQNARR</sequence>
<keyword evidence="3" id="KW-1185">Reference proteome</keyword>
<dbReference type="OMA" id="RIWIFRD"/>
<accession>A0A1M2VN12</accession>
<comment type="caution">
    <text evidence="2">The sequence shown here is derived from an EMBL/GenBank/DDBJ whole genome shotgun (WGS) entry which is preliminary data.</text>
</comment>
<feature type="region of interest" description="Disordered" evidence="1">
    <location>
        <begin position="205"/>
        <end position="247"/>
    </location>
</feature>
<protein>
    <submittedName>
        <fullName evidence="2">Uncharacterized protein</fullName>
    </submittedName>
</protein>
<gene>
    <name evidence="2" type="ORF">TRAPUB_97</name>
</gene>
<name>A0A1M2VN12_TRAPU</name>
<dbReference type="AlphaFoldDB" id="A0A1M2VN12"/>
<proteinExistence type="predicted"/>
<dbReference type="OrthoDB" id="2758679at2759"/>
<evidence type="ECO:0000313" key="2">
    <source>
        <dbReference type="EMBL" id="OJT08963.1"/>
    </source>
</evidence>
<feature type="compositionally biased region" description="Polar residues" evidence="1">
    <location>
        <begin position="220"/>
        <end position="240"/>
    </location>
</feature>